<proteinExistence type="predicted"/>
<evidence type="ECO:0000313" key="1">
    <source>
        <dbReference type="EMBL" id="SEV80097.1"/>
    </source>
</evidence>
<sequence>MMAYMNRFTQSDDYRRDELIRIIEHAVEKLTLSELEALYYDMTTKAYINDL</sequence>
<organism evidence="1 2">
    <name type="scientific">Prevotella aff. ruminicola Tc2-24</name>
    <dbReference type="NCBI Taxonomy" id="81582"/>
    <lineage>
        <taxon>Bacteria</taxon>
        <taxon>Pseudomonadati</taxon>
        <taxon>Bacteroidota</taxon>
        <taxon>Bacteroidia</taxon>
        <taxon>Bacteroidales</taxon>
        <taxon>Prevotellaceae</taxon>
        <taxon>Prevotella</taxon>
    </lineage>
</organism>
<evidence type="ECO:0000313" key="2">
    <source>
        <dbReference type="Proteomes" id="UP000199373"/>
    </source>
</evidence>
<protein>
    <submittedName>
        <fullName evidence="1">Uncharacterized protein</fullName>
    </submittedName>
</protein>
<name>A0A1I0LZX4_9BACT</name>
<dbReference type="AlphaFoldDB" id="A0A1I0LZX4"/>
<dbReference type="EMBL" id="FOIQ01000001">
    <property type="protein sequence ID" value="SEV80097.1"/>
    <property type="molecule type" value="Genomic_DNA"/>
</dbReference>
<gene>
    <name evidence="1" type="ORF">SAMN04487850_0036</name>
</gene>
<dbReference type="Proteomes" id="UP000199373">
    <property type="component" value="Unassembled WGS sequence"/>
</dbReference>
<keyword evidence="2" id="KW-1185">Reference proteome</keyword>
<reference evidence="1 2" key="1">
    <citation type="submission" date="2016-10" db="EMBL/GenBank/DDBJ databases">
        <authorList>
            <person name="de Groot N.N."/>
        </authorList>
    </citation>
    <scope>NUCLEOTIDE SEQUENCE [LARGE SCALE GENOMIC DNA]</scope>
    <source>
        <strain evidence="1 2">TC2-24</strain>
    </source>
</reference>
<accession>A0A1I0LZX4</accession>